<keyword evidence="3" id="KW-0804">Transcription</keyword>
<evidence type="ECO:0000256" key="2">
    <source>
        <dbReference type="ARBA" id="ARBA00023125"/>
    </source>
</evidence>
<dbReference type="GO" id="GO:0003677">
    <property type="term" value="F:DNA binding"/>
    <property type="evidence" value="ECO:0007669"/>
    <property type="project" value="UniProtKB-KW"/>
</dbReference>
<dbReference type="Proteomes" id="UP001497457">
    <property type="component" value="Chromosome 5rd"/>
</dbReference>
<gene>
    <name evidence="6" type="ORF">URODEC1_LOCUS99541</name>
</gene>
<feature type="domain" description="NAC" evidence="5">
    <location>
        <begin position="11"/>
        <end position="154"/>
    </location>
</feature>
<dbReference type="InterPro" id="IPR036093">
    <property type="entry name" value="NAC_dom_sf"/>
</dbReference>
<protein>
    <recommendedName>
        <fullName evidence="5">NAC domain-containing protein</fullName>
    </recommendedName>
</protein>
<keyword evidence="4" id="KW-0539">Nucleus</keyword>
<evidence type="ECO:0000259" key="5">
    <source>
        <dbReference type="PROSITE" id="PS51005"/>
    </source>
</evidence>
<dbReference type="Gene3D" id="2.170.150.80">
    <property type="entry name" value="NAC domain"/>
    <property type="match status" value="1"/>
</dbReference>
<dbReference type="SUPFAM" id="SSF101941">
    <property type="entry name" value="NAC domain"/>
    <property type="match status" value="1"/>
</dbReference>
<keyword evidence="2" id="KW-0238">DNA-binding</keyword>
<evidence type="ECO:0000313" key="7">
    <source>
        <dbReference type="Proteomes" id="UP001497457"/>
    </source>
</evidence>
<keyword evidence="7" id="KW-1185">Reference proteome</keyword>
<reference evidence="7" key="1">
    <citation type="submission" date="2024-06" db="EMBL/GenBank/DDBJ databases">
        <authorList>
            <person name="Ryan C."/>
        </authorList>
    </citation>
    <scope>NUCLEOTIDE SEQUENCE [LARGE SCALE GENOMIC DNA]</scope>
</reference>
<dbReference type="PROSITE" id="PS51005">
    <property type="entry name" value="NAC"/>
    <property type="match status" value="1"/>
</dbReference>
<dbReference type="InterPro" id="IPR003441">
    <property type="entry name" value="NAC-dom"/>
</dbReference>
<dbReference type="PANTHER" id="PTHR31719">
    <property type="entry name" value="NAC TRANSCRIPTION FACTOR 56"/>
    <property type="match status" value="1"/>
</dbReference>
<accession>A0ABC9EWJ2</accession>
<dbReference type="Pfam" id="PF02365">
    <property type="entry name" value="NAM"/>
    <property type="match status" value="1"/>
</dbReference>
<keyword evidence="1" id="KW-0805">Transcription regulation</keyword>
<dbReference type="EMBL" id="OZ075115">
    <property type="protein sequence ID" value="CAL5064594.1"/>
    <property type="molecule type" value="Genomic_DNA"/>
</dbReference>
<evidence type="ECO:0000313" key="6">
    <source>
        <dbReference type="EMBL" id="CAL5064594.1"/>
    </source>
</evidence>
<reference evidence="6 7" key="2">
    <citation type="submission" date="2024-10" db="EMBL/GenBank/DDBJ databases">
        <authorList>
            <person name="Ryan C."/>
        </authorList>
    </citation>
    <scope>NUCLEOTIDE SEQUENCE [LARGE SCALE GENOMIC DNA]</scope>
</reference>
<name>A0ABC9EWJ2_9POAL</name>
<organism evidence="6 7">
    <name type="scientific">Urochloa decumbens</name>
    <dbReference type="NCBI Taxonomy" id="240449"/>
    <lineage>
        <taxon>Eukaryota</taxon>
        <taxon>Viridiplantae</taxon>
        <taxon>Streptophyta</taxon>
        <taxon>Embryophyta</taxon>
        <taxon>Tracheophyta</taxon>
        <taxon>Spermatophyta</taxon>
        <taxon>Magnoliopsida</taxon>
        <taxon>Liliopsida</taxon>
        <taxon>Poales</taxon>
        <taxon>Poaceae</taxon>
        <taxon>PACMAD clade</taxon>
        <taxon>Panicoideae</taxon>
        <taxon>Panicodae</taxon>
        <taxon>Paniceae</taxon>
        <taxon>Melinidinae</taxon>
        <taxon>Urochloa</taxon>
    </lineage>
</organism>
<proteinExistence type="predicted"/>
<dbReference type="PANTHER" id="PTHR31719:SF43">
    <property type="entry name" value="NAC TRANSCRIPTION FACTOR 56"/>
    <property type="match status" value="1"/>
</dbReference>
<evidence type="ECO:0000256" key="4">
    <source>
        <dbReference type="ARBA" id="ARBA00023242"/>
    </source>
</evidence>
<sequence length="419" mass="44614">MASPSLGPEIFSRGFRFNPSPHDAATYYIPRLAAGAPLHEAVRPAVHHADVYASEPADLARRFPPMPKTGDRFFFSSRSKNGARAAGAGSWYLQSTKAAKDAADQAKVGEVRKLRYKKGGVFTDWLMDEFSTTLCCSEDAGGDAQFVLCNIYVSPRAAPDSAARRESAAFFAPPAPVVIPQAAAAATKRPAPPQITVQPPCPKRMRGAAVAPIPPVLPQPAGYCAASFAPPPPPCMPRTTASAKPPPLVPTRLAAPPPPALSRFAAPPPNRSPAPAQFPTRFATPPPPVPTRLAAPPPVPIGFATPPPLSVPTRFAAPTLIRSPASALPQPRQQTPLPTPPLVRACQIPAVQAPARQCPPQPLEKKTKQRMLDPFEAAGVTDEAEDDFEDLKRCLEDDAEGSTMTADEMEQHFLSLLED</sequence>
<evidence type="ECO:0000256" key="1">
    <source>
        <dbReference type="ARBA" id="ARBA00023015"/>
    </source>
</evidence>
<dbReference type="AlphaFoldDB" id="A0ABC9EWJ2"/>
<evidence type="ECO:0000256" key="3">
    <source>
        <dbReference type="ARBA" id="ARBA00023163"/>
    </source>
</evidence>